<dbReference type="PANTHER" id="PTHR23510">
    <property type="entry name" value="INNER MEMBRANE TRANSPORT PROTEIN YAJR"/>
    <property type="match status" value="1"/>
</dbReference>
<reference evidence="6" key="1">
    <citation type="submission" date="2021-01" db="EMBL/GenBank/DDBJ databases">
        <authorList>
            <person name="Corre E."/>
            <person name="Pelletier E."/>
            <person name="Niang G."/>
            <person name="Scheremetjew M."/>
            <person name="Finn R."/>
            <person name="Kale V."/>
            <person name="Holt S."/>
            <person name="Cochrane G."/>
            <person name="Meng A."/>
            <person name="Brown T."/>
            <person name="Cohen L."/>
        </authorList>
    </citation>
    <scope>NUCLEOTIDE SEQUENCE</scope>
    <source>
        <strain evidence="6">GSO104</strain>
    </source>
</reference>
<keyword evidence="3 5" id="KW-1133">Transmembrane helix</keyword>
<evidence type="ECO:0000256" key="3">
    <source>
        <dbReference type="ARBA" id="ARBA00022989"/>
    </source>
</evidence>
<gene>
    <name evidence="6" type="ORF">DBRI00130_LOCUS29480</name>
</gene>
<dbReference type="AlphaFoldDB" id="A0A7S4W223"/>
<dbReference type="GO" id="GO:0022857">
    <property type="term" value="F:transmembrane transporter activity"/>
    <property type="evidence" value="ECO:0007669"/>
    <property type="project" value="InterPro"/>
</dbReference>
<feature type="transmembrane region" description="Helical" evidence="5">
    <location>
        <begin position="117"/>
        <end position="138"/>
    </location>
</feature>
<evidence type="ECO:0000256" key="1">
    <source>
        <dbReference type="ARBA" id="ARBA00004141"/>
    </source>
</evidence>
<dbReference type="PANTHER" id="PTHR23510:SF64">
    <property type="entry name" value="INNER MEMBRANE TRANSPORT PROTEIN YAJR"/>
    <property type="match status" value="1"/>
</dbReference>
<feature type="transmembrane region" description="Helical" evidence="5">
    <location>
        <begin position="333"/>
        <end position="355"/>
    </location>
</feature>
<dbReference type="EMBL" id="HBNS01037755">
    <property type="protein sequence ID" value="CAE4634907.1"/>
    <property type="molecule type" value="Transcribed_RNA"/>
</dbReference>
<feature type="transmembrane region" description="Helical" evidence="5">
    <location>
        <begin position="150"/>
        <end position="171"/>
    </location>
</feature>
<evidence type="ECO:0000256" key="4">
    <source>
        <dbReference type="ARBA" id="ARBA00023136"/>
    </source>
</evidence>
<dbReference type="Pfam" id="PF07690">
    <property type="entry name" value="MFS_1"/>
    <property type="match status" value="1"/>
</dbReference>
<protein>
    <recommendedName>
        <fullName evidence="7">Major facilitator superfamily (MFS) profile domain-containing protein</fullName>
    </recommendedName>
</protein>
<dbReference type="InterPro" id="IPR051068">
    <property type="entry name" value="MFS_Domain-Containing_Protein"/>
</dbReference>
<organism evidence="6">
    <name type="scientific">Ditylum brightwellii</name>
    <dbReference type="NCBI Taxonomy" id="49249"/>
    <lineage>
        <taxon>Eukaryota</taxon>
        <taxon>Sar</taxon>
        <taxon>Stramenopiles</taxon>
        <taxon>Ochrophyta</taxon>
        <taxon>Bacillariophyta</taxon>
        <taxon>Mediophyceae</taxon>
        <taxon>Lithodesmiophycidae</taxon>
        <taxon>Lithodesmiales</taxon>
        <taxon>Lithodesmiaceae</taxon>
        <taxon>Ditylum</taxon>
    </lineage>
</organism>
<feature type="transmembrane region" description="Helical" evidence="5">
    <location>
        <begin position="302"/>
        <end position="321"/>
    </location>
</feature>
<keyword evidence="2 5" id="KW-0812">Transmembrane</keyword>
<sequence>MTNYYIVAPTSGLYAARLGSTEALSGIIIGMTPWAALVSSILYSWWANHSYKSALIFASACSLIGNVLYALALPCNSLTMVIIARLLNGFGGARAINRRYIADVFTSHERTAASVAFVTAGALGMAVGPGVAAIVGYLDIPENTYWTEETAPGYIMFVAWTVFFVSAILFFKEPQKLTALPPSSFSVNQNNSHDTMEMQPLLSNTSNGNSFKQTNTPKTRVSRLALSFTAFFSNIPVMTTLFIYFILKLALECILSSAPSITAYYFHWNTTASGTFLAILGILIFPANLVLAKVSRRYSDRYLIIVTLLMLIAGTFGILFYGSDSTTYSMTQYVTFAVFIFLSTNMLEGVNMSLLSKTIPKSWARGTFNSGLLATEAGTLGRAMGDVVISATALAGFDKMLNLTFAPLAFVSIVITIVTWKVYEYLVPVDQDDED</sequence>
<feature type="transmembrane region" description="Helical" evidence="5">
    <location>
        <begin position="23"/>
        <end position="46"/>
    </location>
</feature>
<evidence type="ECO:0000256" key="5">
    <source>
        <dbReference type="SAM" id="Phobius"/>
    </source>
</evidence>
<evidence type="ECO:0008006" key="7">
    <source>
        <dbReference type="Google" id="ProtNLM"/>
    </source>
</evidence>
<feature type="transmembrane region" description="Helical" evidence="5">
    <location>
        <begin position="78"/>
        <end position="96"/>
    </location>
</feature>
<feature type="transmembrane region" description="Helical" evidence="5">
    <location>
        <begin position="224"/>
        <end position="246"/>
    </location>
</feature>
<dbReference type="InterPro" id="IPR011701">
    <property type="entry name" value="MFS"/>
</dbReference>
<comment type="subcellular location">
    <subcellularLocation>
        <location evidence="1">Membrane</location>
        <topology evidence="1">Multi-pass membrane protein</topology>
    </subcellularLocation>
</comment>
<dbReference type="Gene3D" id="1.20.1250.20">
    <property type="entry name" value="MFS general substrate transporter like domains"/>
    <property type="match status" value="1"/>
</dbReference>
<dbReference type="GO" id="GO:0016020">
    <property type="term" value="C:membrane"/>
    <property type="evidence" value="ECO:0007669"/>
    <property type="project" value="UniProtKB-SubCell"/>
</dbReference>
<feature type="transmembrane region" description="Helical" evidence="5">
    <location>
        <begin position="403"/>
        <end position="423"/>
    </location>
</feature>
<dbReference type="SUPFAM" id="SSF103473">
    <property type="entry name" value="MFS general substrate transporter"/>
    <property type="match status" value="1"/>
</dbReference>
<keyword evidence="4 5" id="KW-0472">Membrane</keyword>
<proteinExistence type="predicted"/>
<name>A0A7S4W223_9STRA</name>
<feature type="transmembrane region" description="Helical" evidence="5">
    <location>
        <begin position="266"/>
        <end position="290"/>
    </location>
</feature>
<accession>A0A7S4W223</accession>
<evidence type="ECO:0000256" key="2">
    <source>
        <dbReference type="ARBA" id="ARBA00022692"/>
    </source>
</evidence>
<evidence type="ECO:0000313" key="6">
    <source>
        <dbReference type="EMBL" id="CAE4634907.1"/>
    </source>
</evidence>
<dbReference type="InterPro" id="IPR036259">
    <property type="entry name" value="MFS_trans_sf"/>
</dbReference>